<feature type="domain" description="Alpha-D-phosphohexomutase alpha/beta/alpha" evidence="8">
    <location>
        <begin position="176"/>
        <end position="277"/>
    </location>
</feature>
<dbReference type="PRINTS" id="PR00509">
    <property type="entry name" value="PGMPMM"/>
</dbReference>
<dbReference type="Pfam" id="PF02878">
    <property type="entry name" value="PGM_PMM_I"/>
    <property type="match status" value="1"/>
</dbReference>
<comment type="caution">
    <text evidence="10">The sequence shown here is derived from an EMBL/GenBank/DDBJ whole genome shotgun (WGS) entry which is preliminary data.</text>
</comment>
<evidence type="ECO:0000313" key="11">
    <source>
        <dbReference type="Proteomes" id="UP000034087"/>
    </source>
</evidence>
<keyword evidence="6" id="KW-0413">Isomerase</keyword>
<organism evidence="10 11">
    <name type="scientific">Candidatus Giovannonibacteria bacterium GW2011_GWA1_44_25</name>
    <dbReference type="NCBI Taxonomy" id="1618645"/>
    <lineage>
        <taxon>Bacteria</taxon>
        <taxon>Candidatus Giovannoniibacteriota</taxon>
    </lineage>
</organism>
<evidence type="ECO:0000259" key="7">
    <source>
        <dbReference type="Pfam" id="PF02878"/>
    </source>
</evidence>
<dbReference type="PATRIC" id="fig|1618645.3.peg.175"/>
<dbReference type="GO" id="GO:0046872">
    <property type="term" value="F:metal ion binding"/>
    <property type="evidence" value="ECO:0007669"/>
    <property type="project" value="UniProtKB-KW"/>
</dbReference>
<dbReference type="PANTHER" id="PTHR43771">
    <property type="entry name" value="PHOSPHOMANNOMUTASE"/>
    <property type="match status" value="1"/>
</dbReference>
<dbReference type="InterPro" id="IPR005846">
    <property type="entry name" value="A-D-PHexomutase_a/b/a-III"/>
</dbReference>
<dbReference type="EMBL" id="LCIR01000002">
    <property type="protein sequence ID" value="KKT60293.1"/>
    <property type="molecule type" value="Genomic_DNA"/>
</dbReference>
<dbReference type="InterPro" id="IPR005844">
    <property type="entry name" value="A-D-PHexomutase_a/b/a-I"/>
</dbReference>
<accession>A0A0G1IMY5</accession>
<feature type="domain" description="Alpha-D-phosphohexomutase alpha/beta/alpha" evidence="7">
    <location>
        <begin position="13"/>
        <end position="139"/>
    </location>
</feature>
<dbReference type="InterPro" id="IPR036900">
    <property type="entry name" value="A-D-PHexomutase_C_sf"/>
</dbReference>
<dbReference type="InterPro" id="IPR005845">
    <property type="entry name" value="A-D-PHexomutase_a/b/a-II"/>
</dbReference>
<dbReference type="Proteomes" id="UP000034087">
    <property type="component" value="Unassembled WGS sequence"/>
</dbReference>
<gene>
    <name evidence="10" type="ORF">UW53_C0002G0045</name>
</gene>
<evidence type="ECO:0000259" key="9">
    <source>
        <dbReference type="Pfam" id="PF02880"/>
    </source>
</evidence>
<keyword evidence="4" id="KW-0479">Metal-binding</keyword>
<evidence type="ECO:0000256" key="3">
    <source>
        <dbReference type="ARBA" id="ARBA00022553"/>
    </source>
</evidence>
<comment type="similarity">
    <text evidence="2">Belongs to the phosphohexose mutase family.</text>
</comment>
<dbReference type="Pfam" id="PF02880">
    <property type="entry name" value="PGM_PMM_III"/>
    <property type="match status" value="1"/>
</dbReference>
<keyword evidence="5" id="KW-0460">Magnesium</keyword>
<feature type="domain" description="Alpha-D-phosphohexomutase alpha/beta/alpha" evidence="9">
    <location>
        <begin position="282"/>
        <end position="385"/>
    </location>
</feature>
<evidence type="ECO:0000313" key="10">
    <source>
        <dbReference type="EMBL" id="KKT60293.1"/>
    </source>
</evidence>
<proteinExistence type="inferred from homology"/>
<dbReference type="GO" id="GO:0005975">
    <property type="term" value="P:carbohydrate metabolic process"/>
    <property type="evidence" value="ECO:0007669"/>
    <property type="project" value="InterPro"/>
</dbReference>
<dbReference type="InterPro" id="IPR005841">
    <property type="entry name" value="Alpha-D-phosphohexomutase_SF"/>
</dbReference>
<dbReference type="SUPFAM" id="SSF53738">
    <property type="entry name" value="Phosphoglucomutase, first 3 domains"/>
    <property type="match status" value="3"/>
</dbReference>
<protein>
    <submittedName>
        <fullName evidence="10">Phosphomannomutase</fullName>
    </submittedName>
</protein>
<dbReference type="AlphaFoldDB" id="A0A0G1IMY5"/>
<comment type="cofactor">
    <cofactor evidence="1">
        <name>Mg(2+)</name>
        <dbReference type="ChEBI" id="CHEBI:18420"/>
    </cofactor>
</comment>
<dbReference type="CDD" id="cd03089">
    <property type="entry name" value="PMM_PGM"/>
    <property type="match status" value="1"/>
</dbReference>
<sequence length="473" mass="52606">MHKIAQKSWSEGIFKAYDIRGRYPEEINEDAAYKIARAFARYLKLEVRSWKLEVEKGKLKIVVSSDARTSSPALKEAFLDGLLDEGVEIIDAGLTTTPMHYFIVNKTEADGGAMITASHNPAEFNGIKLTKKGAVPIGDGSGLGEIKGEATRGIFAAASQSEAVRKASVRRKDFIEDYINFLTSHFQLLTSHAINIVACSGNGMTSILLGKLFLKFPKMKIEFLHDDLDMTFPNHEADPLKTQNLQDVQSSVLDKKADLGISFDGDGDRVGFVDENGNVVSGDIITALLAKKYAKSGEKIVYDLRSSRTVKEEIEAGGAKALESRVGHAFIKALMRKENAVFGGELSGHYYFRDFFYADSAVFAALDLLDLLRLENKKLSELVKPLLRYAKSEEINFRPKADQPRAGEFLDKIAAYFSDGKISYLDGIKVEYSDWWFSLRLSNTEDFVRLNLEASAPKLLAEKKKLLEELLAE</sequence>
<evidence type="ECO:0000256" key="6">
    <source>
        <dbReference type="ARBA" id="ARBA00023235"/>
    </source>
</evidence>
<dbReference type="Pfam" id="PF02879">
    <property type="entry name" value="PGM_PMM_II"/>
    <property type="match status" value="1"/>
</dbReference>
<dbReference type="GO" id="GO:0016868">
    <property type="term" value="F:intramolecular phosphotransferase activity"/>
    <property type="evidence" value="ECO:0007669"/>
    <property type="project" value="InterPro"/>
</dbReference>
<reference evidence="10 11" key="1">
    <citation type="journal article" date="2015" name="Nature">
        <title>rRNA introns, odd ribosomes, and small enigmatic genomes across a large radiation of phyla.</title>
        <authorList>
            <person name="Brown C.T."/>
            <person name="Hug L.A."/>
            <person name="Thomas B.C."/>
            <person name="Sharon I."/>
            <person name="Castelle C.J."/>
            <person name="Singh A."/>
            <person name="Wilkins M.J."/>
            <person name="Williams K.H."/>
            <person name="Banfield J.F."/>
        </authorList>
    </citation>
    <scope>NUCLEOTIDE SEQUENCE [LARGE SCALE GENOMIC DNA]</scope>
</reference>
<dbReference type="InterPro" id="IPR016055">
    <property type="entry name" value="A-D-PHexomutase_a/b/a-I/II/III"/>
</dbReference>
<evidence type="ECO:0000256" key="1">
    <source>
        <dbReference type="ARBA" id="ARBA00001946"/>
    </source>
</evidence>
<dbReference type="SUPFAM" id="SSF55957">
    <property type="entry name" value="Phosphoglucomutase, C-terminal domain"/>
    <property type="match status" value="1"/>
</dbReference>
<evidence type="ECO:0000259" key="8">
    <source>
        <dbReference type="Pfam" id="PF02879"/>
    </source>
</evidence>
<evidence type="ECO:0000256" key="4">
    <source>
        <dbReference type="ARBA" id="ARBA00022723"/>
    </source>
</evidence>
<evidence type="ECO:0000256" key="2">
    <source>
        <dbReference type="ARBA" id="ARBA00010231"/>
    </source>
</evidence>
<dbReference type="Gene3D" id="3.40.120.10">
    <property type="entry name" value="Alpha-D-Glucose-1,6-Bisphosphate, subunit A, domain 3"/>
    <property type="match status" value="3"/>
</dbReference>
<keyword evidence="3" id="KW-0597">Phosphoprotein</keyword>
<dbReference type="PANTHER" id="PTHR43771:SF1">
    <property type="entry name" value="PHOSPHOMANNOMUTASE"/>
    <property type="match status" value="1"/>
</dbReference>
<name>A0A0G1IMY5_9BACT</name>
<dbReference type="Gene3D" id="3.30.310.50">
    <property type="entry name" value="Alpha-D-phosphohexomutase, C-terminal domain"/>
    <property type="match status" value="1"/>
</dbReference>
<evidence type="ECO:0000256" key="5">
    <source>
        <dbReference type="ARBA" id="ARBA00022842"/>
    </source>
</evidence>